<dbReference type="Gene3D" id="3.40.50.720">
    <property type="entry name" value="NAD(P)-binding Rossmann-like Domain"/>
    <property type="match status" value="1"/>
</dbReference>
<organism evidence="2 3">
    <name type="scientific">Paenibacillus cineris</name>
    <dbReference type="NCBI Taxonomy" id="237530"/>
    <lineage>
        <taxon>Bacteria</taxon>
        <taxon>Bacillati</taxon>
        <taxon>Bacillota</taxon>
        <taxon>Bacilli</taxon>
        <taxon>Bacillales</taxon>
        <taxon>Paenibacillaceae</taxon>
        <taxon>Paenibacillus</taxon>
    </lineage>
</organism>
<name>A0ABQ4L8P6_9BACL</name>
<comment type="caution">
    <text evidence="2">The sequence shown here is derived from an EMBL/GenBank/DDBJ whole genome shotgun (WGS) entry which is preliminary data.</text>
</comment>
<evidence type="ECO:0000313" key="3">
    <source>
        <dbReference type="Proteomes" id="UP000676601"/>
    </source>
</evidence>
<dbReference type="SUPFAM" id="SSF51735">
    <property type="entry name" value="NAD(P)-binding Rossmann-fold domains"/>
    <property type="match status" value="1"/>
</dbReference>
<dbReference type="RefSeq" id="WP_212983006.1">
    <property type="nucleotide sequence ID" value="NZ_BORU01000001.1"/>
</dbReference>
<keyword evidence="3" id="KW-1185">Reference proteome</keyword>
<evidence type="ECO:0000313" key="2">
    <source>
        <dbReference type="EMBL" id="GIO52788.1"/>
    </source>
</evidence>
<reference evidence="2 3" key="1">
    <citation type="submission" date="2021-03" db="EMBL/GenBank/DDBJ databases">
        <title>Antimicrobial resistance genes in bacteria isolated from Japanese honey, and their potential for conferring macrolide and lincosamide resistance in the American foulbrood pathogen Paenibacillus larvae.</title>
        <authorList>
            <person name="Okamoto M."/>
            <person name="Kumagai M."/>
            <person name="Kanamori H."/>
            <person name="Takamatsu D."/>
        </authorList>
    </citation>
    <scope>NUCLEOTIDE SEQUENCE [LARGE SCALE GENOMIC DNA]</scope>
    <source>
        <strain evidence="2 3">J21TS7</strain>
    </source>
</reference>
<feature type="domain" description="NAD-dependent epimerase/dehydratase" evidence="1">
    <location>
        <begin position="40"/>
        <end position="98"/>
    </location>
</feature>
<proteinExistence type="predicted"/>
<dbReference type="Proteomes" id="UP000676601">
    <property type="component" value="Unassembled WGS sequence"/>
</dbReference>
<dbReference type="InterPro" id="IPR036291">
    <property type="entry name" value="NAD(P)-bd_dom_sf"/>
</dbReference>
<dbReference type="EMBL" id="BORU01000001">
    <property type="protein sequence ID" value="GIO52788.1"/>
    <property type="molecule type" value="Genomic_DNA"/>
</dbReference>
<gene>
    <name evidence="2" type="ORF">J21TS7_11060</name>
</gene>
<sequence>MLEAVRSIAVVSGAKMVTLEGVYLPVDRREQVNLNVPGATSMRIFSPELYGEGASNTIIHYALRKIVQAKPVKQLIDPSVRRDYLYVDDATRYVLELVSMETAFRSDWRLRGSGLISQAELLDLTGSVVQAAPRFEPIGGWQQRLLQWYEPTAKNMLDCYEWLGEDIGTYGTEYSGVSPTSYKEGIASTIKSLMAKHNSGY</sequence>
<accession>A0ABQ4L8P6</accession>
<protein>
    <recommendedName>
        <fullName evidence="1">NAD-dependent epimerase/dehydratase domain-containing protein</fullName>
    </recommendedName>
</protein>
<dbReference type="Pfam" id="PF01370">
    <property type="entry name" value="Epimerase"/>
    <property type="match status" value="1"/>
</dbReference>
<evidence type="ECO:0000259" key="1">
    <source>
        <dbReference type="Pfam" id="PF01370"/>
    </source>
</evidence>
<dbReference type="InterPro" id="IPR001509">
    <property type="entry name" value="Epimerase_deHydtase"/>
</dbReference>